<gene>
    <name evidence="1" type="ORF">O181_064282</name>
</gene>
<dbReference type="Proteomes" id="UP000765509">
    <property type="component" value="Unassembled WGS sequence"/>
</dbReference>
<name>A0A9Q3EVH3_9BASI</name>
<reference evidence="1" key="1">
    <citation type="submission" date="2021-03" db="EMBL/GenBank/DDBJ databases">
        <title>Draft genome sequence of rust myrtle Austropuccinia psidii MF-1, a brazilian biotype.</title>
        <authorList>
            <person name="Quecine M.C."/>
            <person name="Pachon D.M.R."/>
            <person name="Bonatelli M.L."/>
            <person name="Correr F.H."/>
            <person name="Franceschini L.M."/>
            <person name="Leite T.F."/>
            <person name="Margarido G.R.A."/>
            <person name="Almeida C.A."/>
            <person name="Ferrarezi J.A."/>
            <person name="Labate C.A."/>
        </authorList>
    </citation>
    <scope>NUCLEOTIDE SEQUENCE</scope>
    <source>
        <strain evidence="1">MF-1</strain>
    </source>
</reference>
<keyword evidence="2" id="KW-1185">Reference proteome</keyword>
<dbReference type="AlphaFoldDB" id="A0A9Q3EVH3"/>
<dbReference type="EMBL" id="AVOT02031135">
    <property type="protein sequence ID" value="MBW0524567.1"/>
    <property type="molecule type" value="Genomic_DNA"/>
</dbReference>
<evidence type="ECO:0000313" key="1">
    <source>
        <dbReference type="EMBL" id="MBW0524567.1"/>
    </source>
</evidence>
<comment type="caution">
    <text evidence="1">The sequence shown here is derived from an EMBL/GenBank/DDBJ whole genome shotgun (WGS) entry which is preliminary data.</text>
</comment>
<evidence type="ECO:0008006" key="3">
    <source>
        <dbReference type="Google" id="ProtNLM"/>
    </source>
</evidence>
<sequence length="139" mass="15924">MFYQGKINSDWLYIHVDDIAIFGRSVDDFKKEIASEFETKEIGPADLILDVSVNKTKDSIWLDQKHFSKSLFDLYGMGEFQPVSTPLFPHLQLSPETEDEVKEFKNFKISYQSAVGTINYLNSATRKDLALRLAHSLSI</sequence>
<proteinExistence type="predicted"/>
<organism evidence="1 2">
    <name type="scientific">Austropuccinia psidii MF-1</name>
    <dbReference type="NCBI Taxonomy" id="1389203"/>
    <lineage>
        <taxon>Eukaryota</taxon>
        <taxon>Fungi</taxon>
        <taxon>Dikarya</taxon>
        <taxon>Basidiomycota</taxon>
        <taxon>Pucciniomycotina</taxon>
        <taxon>Pucciniomycetes</taxon>
        <taxon>Pucciniales</taxon>
        <taxon>Sphaerophragmiaceae</taxon>
        <taxon>Austropuccinia</taxon>
    </lineage>
</organism>
<protein>
    <recommendedName>
        <fullName evidence="3">Reverse transcriptase Ty1/copia-type domain-containing protein</fullName>
    </recommendedName>
</protein>
<dbReference type="OrthoDB" id="3344688at2759"/>
<accession>A0A9Q3EVH3</accession>
<evidence type="ECO:0000313" key="2">
    <source>
        <dbReference type="Proteomes" id="UP000765509"/>
    </source>
</evidence>